<feature type="transmembrane region" description="Helical" evidence="1">
    <location>
        <begin position="103"/>
        <end position="126"/>
    </location>
</feature>
<keyword evidence="1" id="KW-1133">Transmembrane helix</keyword>
<feature type="transmembrane region" description="Helical" evidence="1">
    <location>
        <begin position="175"/>
        <end position="196"/>
    </location>
</feature>
<gene>
    <name evidence="2" type="ORF">C5Y83_09945</name>
</gene>
<sequence>MHIELKKIVERVVRPLPCDKTTKLRMRDELSSQLLLIYDEEFAKDDDETAAIERTANRFGEPAALRQELDATISSRMRFGTQLNHWILGEVPPKSPISFAARFAIRLASLHFVMTFGLLAVLILLGKDSSVLGVWPTFLAISVLFGFNGFLFTICGLAAMHAMKLDGEQLQFVHPVRLVLATAGAGLSLAASYVALMSVSHFDVGQPSMLAIFATVCGIAMVLFLLVIGLIAKVELRDREWSSLDLGEN</sequence>
<dbReference type="AlphaFoldDB" id="A0A2S8FVM4"/>
<evidence type="ECO:0000256" key="1">
    <source>
        <dbReference type="SAM" id="Phobius"/>
    </source>
</evidence>
<keyword evidence="1" id="KW-0472">Membrane</keyword>
<feature type="transmembrane region" description="Helical" evidence="1">
    <location>
        <begin position="138"/>
        <end position="163"/>
    </location>
</feature>
<evidence type="ECO:0000313" key="2">
    <source>
        <dbReference type="EMBL" id="PQO36228.1"/>
    </source>
</evidence>
<feature type="transmembrane region" description="Helical" evidence="1">
    <location>
        <begin position="208"/>
        <end position="232"/>
    </location>
</feature>
<dbReference type="EMBL" id="PUHY01000006">
    <property type="protein sequence ID" value="PQO36228.1"/>
    <property type="molecule type" value="Genomic_DNA"/>
</dbReference>
<name>A0A2S8FVM4_9BACT</name>
<dbReference type="OrthoDB" id="291355at2"/>
<protein>
    <submittedName>
        <fullName evidence="2">Uncharacterized protein</fullName>
    </submittedName>
</protein>
<proteinExistence type="predicted"/>
<accession>A0A2S8FVM4</accession>
<reference evidence="2 3" key="1">
    <citation type="submission" date="2018-02" db="EMBL/GenBank/DDBJ databases">
        <title>Comparative genomes isolates from brazilian mangrove.</title>
        <authorList>
            <person name="Araujo J.E."/>
            <person name="Taketani R.G."/>
            <person name="Silva M.C.P."/>
            <person name="Loureco M.V."/>
            <person name="Andreote F.D."/>
        </authorList>
    </citation>
    <scope>NUCLEOTIDE SEQUENCE [LARGE SCALE GENOMIC DNA]</scope>
    <source>
        <strain evidence="2 3">Hex-1 MGV</strain>
    </source>
</reference>
<dbReference type="Proteomes" id="UP000238322">
    <property type="component" value="Unassembled WGS sequence"/>
</dbReference>
<comment type="caution">
    <text evidence="2">The sequence shown here is derived from an EMBL/GenBank/DDBJ whole genome shotgun (WGS) entry which is preliminary data.</text>
</comment>
<dbReference type="RefSeq" id="WP_105329518.1">
    <property type="nucleotide sequence ID" value="NZ_PUHY01000006.1"/>
</dbReference>
<evidence type="ECO:0000313" key="3">
    <source>
        <dbReference type="Proteomes" id="UP000238322"/>
    </source>
</evidence>
<keyword evidence="1" id="KW-0812">Transmembrane</keyword>
<organism evidence="2 3">
    <name type="scientific">Blastopirellula marina</name>
    <dbReference type="NCBI Taxonomy" id="124"/>
    <lineage>
        <taxon>Bacteria</taxon>
        <taxon>Pseudomonadati</taxon>
        <taxon>Planctomycetota</taxon>
        <taxon>Planctomycetia</taxon>
        <taxon>Pirellulales</taxon>
        <taxon>Pirellulaceae</taxon>
        <taxon>Blastopirellula</taxon>
    </lineage>
</organism>